<feature type="domain" description="ACT-like" evidence="6">
    <location>
        <begin position="126"/>
        <end position="193"/>
    </location>
</feature>
<evidence type="ECO:0000256" key="2">
    <source>
        <dbReference type="ARBA" id="ARBA00022605"/>
    </source>
</evidence>
<gene>
    <name evidence="7" type="ORF">MNEG_8174</name>
</gene>
<dbReference type="SUPFAM" id="SSF55021">
    <property type="entry name" value="ACT-like"/>
    <property type="match status" value="2"/>
</dbReference>
<dbReference type="KEGG" id="mng:MNEG_8174"/>
<dbReference type="PANTHER" id="PTHR48078:SF11">
    <property type="entry name" value="THREONINE DEHYDRATASE, MITOCHONDRIAL"/>
    <property type="match status" value="1"/>
</dbReference>
<dbReference type="GeneID" id="25741050"/>
<proteinExistence type="predicted"/>
<name>A0A0D2MGD2_9CHLO</name>
<dbReference type="GO" id="GO:0009097">
    <property type="term" value="P:isoleucine biosynthetic process"/>
    <property type="evidence" value="ECO:0007669"/>
    <property type="project" value="TreeGrafter"/>
</dbReference>
<keyword evidence="2" id="KW-0028">Amino-acid biosynthesis</keyword>
<evidence type="ECO:0000256" key="4">
    <source>
        <dbReference type="ARBA" id="ARBA00023239"/>
    </source>
</evidence>
<dbReference type="AlphaFoldDB" id="A0A0D2MGD2"/>
<comment type="pathway">
    <text evidence="5">Amino-acid biosynthesis.</text>
</comment>
<dbReference type="Pfam" id="PF00585">
    <property type="entry name" value="Thr_dehydrat_C"/>
    <property type="match status" value="1"/>
</dbReference>
<dbReference type="STRING" id="145388.A0A0D2MGD2"/>
<dbReference type="OrthoDB" id="4418812at2759"/>
<dbReference type="Gene3D" id="3.40.1020.10">
    <property type="entry name" value="Biosynthetic Threonine Deaminase, Domain 3"/>
    <property type="match status" value="1"/>
</dbReference>
<dbReference type="RefSeq" id="XP_013898811.1">
    <property type="nucleotide sequence ID" value="XM_014043357.1"/>
</dbReference>
<dbReference type="GO" id="GO:0006567">
    <property type="term" value="P:L-threonine catabolic process"/>
    <property type="evidence" value="ECO:0007669"/>
    <property type="project" value="TreeGrafter"/>
</dbReference>
<keyword evidence="3" id="KW-0663">Pyridoxal phosphate</keyword>
<dbReference type="GO" id="GO:0004794">
    <property type="term" value="F:threonine deaminase activity"/>
    <property type="evidence" value="ECO:0007669"/>
    <property type="project" value="UniProtKB-EC"/>
</dbReference>
<comment type="cofactor">
    <cofactor evidence="1">
        <name>pyridoxal 5'-phosphate</name>
        <dbReference type="ChEBI" id="CHEBI:597326"/>
    </cofactor>
</comment>
<dbReference type="InterPro" id="IPR001721">
    <property type="entry name" value="TD_ACT-like"/>
</dbReference>
<organism evidence="7 8">
    <name type="scientific">Monoraphidium neglectum</name>
    <dbReference type="NCBI Taxonomy" id="145388"/>
    <lineage>
        <taxon>Eukaryota</taxon>
        <taxon>Viridiplantae</taxon>
        <taxon>Chlorophyta</taxon>
        <taxon>core chlorophytes</taxon>
        <taxon>Chlorophyceae</taxon>
        <taxon>CS clade</taxon>
        <taxon>Sphaeropleales</taxon>
        <taxon>Selenastraceae</taxon>
        <taxon>Monoraphidium</taxon>
    </lineage>
</organism>
<dbReference type="EMBL" id="KK101743">
    <property type="protein sequence ID" value="KIY99791.1"/>
    <property type="molecule type" value="Genomic_DNA"/>
</dbReference>
<evidence type="ECO:0000256" key="5">
    <source>
        <dbReference type="ARBA" id="ARBA00029440"/>
    </source>
</evidence>
<dbReference type="Proteomes" id="UP000054498">
    <property type="component" value="Unassembled WGS sequence"/>
</dbReference>
<dbReference type="InterPro" id="IPR038110">
    <property type="entry name" value="TD_ACT-like_sf"/>
</dbReference>
<evidence type="ECO:0000256" key="1">
    <source>
        <dbReference type="ARBA" id="ARBA00001933"/>
    </source>
</evidence>
<dbReference type="GO" id="GO:0003941">
    <property type="term" value="F:L-serine ammonia-lyase activity"/>
    <property type="evidence" value="ECO:0007669"/>
    <property type="project" value="TreeGrafter"/>
</dbReference>
<keyword evidence="8" id="KW-1185">Reference proteome</keyword>
<evidence type="ECO:0000313" key="8">
    <source>
        <dbReference type="Proteomes" id="UP000054498"/>
    </source>
</evidence>
<evidence type="ECO:0000259" key="6">
    <source>
        <dbReference type="Pfam" id="PF00585"/>
    </source>
</evidence>
<evidence type="ECO:0000313" key="7">
    <source>
        <dbReference type="EMBL" id="KIY99791.1"/>
    </source>
</evidence>
<dbReference type="InterPro" id="IPR050147">
    <property type="entry name" value="Ser/Thr_Dehydratase"/>
</dbReference>
<dbReference type="EC" id="4.3.1.19" evidence="7"/>
<evidence type="ECO:0000256" key="3">
    <source>
        <dbReference type="ARBA" id="ARBA00022898"/>
    </source>
</evidence>
<protein>
    <submittedName>
        <fullName evidence="7">Threonine dehydratase</fullName>
        <ecNumber evidence="7">4.3.1.19</ecNumber>
    </submittedName>
</protein>
<dbReference type="GO" id="GO:0006565">
    <property type="term" value="P:L-serine catabolic process"/>
    <property type="evidence" value="ECO:0007669"/>
    <property type="project" value="TreeGrafter"/>
</dbReference>
<dbReference type="PANTHER" id="PTHR48078">
    <property type="entry name" value="THREONINE DEHYDRATASE, MITOCHONDRIAL-RELATED"/>
    <property type="match status" value="1"/>
</dbReference>
<keyword evidence="4 7" id="KW-0456">Lyase</keyword>
<accession>A0A0D2MGD2</accession>
<sequence>MNFDRLRLVSELVDVGSLEAMLAARIPDRHGAIVELLAMCTGPEGDPLDVTELKYRFSGNEGRRGTARLLLGLGLVPGGRQCADLLAQINRREGFYATDISGMDLAQVHLRHMIGGPAVLDGGGEVQDEVIFQVDYPELCGMLHKLLTPISPRWDITLLHFRKTGQRSATALLGLRVPQGEMGALQEAVAALNDEFQFRELSGRDLEIFKLFV</sequence>
<reference evidence="7 8" key="1">
    <citation type="journal article" date="2013" name="BMC Genomics">
        <title>Reconstruction of the lipid metabolism for the microalga Monoraphidium neglectum from its genome sequence reveals characteristics suitable for biofuel production.</title>
        <authorList>
            <person name="Bogen C."/>
            <person name="Al-Dilaimi A."/>
            <person name="Albersmeier A."/>
            <person name="Wichmann J."/>
            <person name="Grundmann M."/>
            <person name="Rupp O."/>
            <person name="Lauersen K.J."/>
            <person name="Blifernez-Klassen O."/>
            <person name="Kalinowski J."/>
            <person name="Goesmann A."/>
            <person name="Mussgnug J.H."/>
            <person name="Kruse O."/>
        </authorList>
    </citation>
    <scope>NUCLEOTIDE SEQUENCE [LARGE SCALE GENOMIC DNA]</scope>
    <source>
        <strain evidence="7 8">SAG 48.87</strain>
    </source>
</reference>
<dbReference type="InterPro" id="IPR045865">
    <property type="entry name" value="ACT-like_dom_sf"/>
</dbReference>